<feature type="signal peptide" evidence="1">
    <location>
        <begin position="1"/>
        <end position="21"/>
    </location>
</feature>
<accession>A0A395TA58</accession>
<comment type="caution">
    <text evidence="2">The sequence shown here is derived from an EMBL/GenBank/DDBJ whole genome shotgun (WGS) entry which is preliminary data.</text>
</comment>
<dbReference type="AlphaFoldDB" id="A0A395TA58"/>
<dbReference type="Proteomes" id="UP000266234">
    <property type="component" value="Unassembled WGS sequence"/>
</dbReference>
<dbReference type="OrthoDB" id="4978380at2759"/>
<keyword evidence="3" id="KW-1185">Reference proteome</keyword>
<dbReference type="EMBL" id="PXOG01000011">
    <property type="protein sequence ID" value="RGP81356.1"/>
    <property type="molecule type" value="Genomic_DNA"/>
</dbReference>
<proteinExistence type="predicted"/>
<feature type="chain" id="PRO_5017335539" evidence="1">
    <location>
        <begin position="22"/>
        <end position="140"/>
    </location>
</feature>
<gene>
    <name evidence="2" type="ORF">FLONG3_500</name>
</gene>
<organism evidence="2 3">
    <name type="scientific">Fusarium longipes</name>
    <dbReference type="NCBI Taxonomy" id="694270"/>
    <lineage>
        <taxon>Eukaryota</taxon>
        <taxon>Fungi</taxon>
        <taxon>Dikarya</taxon>
        <taxon>Ascomycota</taxon>
        <taxon>Pezizomycotina</taxon>
        <taxon>Sordariomycetes</taxon>
        <taxon>Hypocreomycetidae</taxon>
        <taxon>Hypocreales</taxon>
        <taxon>Nectriaceae</taxon>
        <taxon>Fusarium</taxon>
    </lineage>
</organism>
<evidence type="ECO:0000256" key="1">
    <source>
        <dbReference type="SAM" id="SignalP"/>
    </source>
</evidence>
<sequence length="140" mass="15709">MKFTLFTQATLAIPFITGALATPTPDNGAVINSDASEVDKRAACTFTVRYKKDWVKNGLDRYRMQLITNPREDRHLTVYCDIYKGLTGFTINPQCGWSDAYYIDASAARGPAGRRAIQDGHHKACDDFEVYTGCKTIREF</sequence>
<reference evidence="2 3" key="1">
    <citation type="journal article" date="2018" name="PLoS Pathog.">
        <title>Evolution of structural diversity of trichothecenes, a family of toxins produced by plant pathogenic and entomopathogenic fungi.</title>
        <authorList>
            <person name="Proctor R.H."/>
            <person name="McCormick S.P."/>
            <person name="Kim H.S."/>
            <person name="Cardoza R.E."/>
            <person name="Stanley A.M."/>
            <person name="Lindo L."/>
            <person name="Kelly A."/>
            <person name="Brown D.W."/>
            <person name="Lee T."/>
            <person name="Vaughan M.M."/>
            <person name="Alexander N.J."/>
            <person name="Busman M."/>
            <person name="Gutierrez S."/>
        </authorList>
    </citation>
    <scope>NUCLEOTIDE SEQUENCE [LARGE SCALE GENOMIC DNA]</scope>
    <source>
        <strain evidence="2 3">NRRL 20695</strain>
    </source>
</reference>
<protein>
    <submittedName>
        <fullName evidence="2">Uncharacterized protein</fullName>
    </submittedName>
</protein>
<evidence type="ECO:0000313" key="3">
    <source>
        <dbReference type="Proteomes" id="UP000266234"/>
    </source>
</evidence>
<evidence type="ECO:0000313" key="2">
    <source>
        <dbReference type="EMBL" id="RGP81356.1"/>
    </source>
</evidence>
<name>A0A395TA58_9HYPO</name>
<keyword evidence="1" id="KW-0732">Signal</keyword>